<dbReference type="CDD" id="cd09019">
    <property type="entry name" value="galactose_mutarotase_like"/>
    <property type="match status" value="1"/>
</dbReference>
<dbReference type="OrthoDB" id="9779408at2"/>
<proteinExistence type="inferred from homology"/>
<accession>A0A0F5JZ98</accession>
<comment type="pathway">
    <text evidence="2 8">Carbohydrate metabolism; hexose metabolism.</text>
</comment>
<comment type="caution">
    <text evidence="12">The sequence shown here is derived from an EMBL/GenBank/DDBJ whole genome shotgun (WGS) entry which is preliminary data.</text>
</comment>
<keyword evidence="7 8" id="KW-0119">Carbohydrate metabolism</keyword>
<dbReference type="GO" id="GO:0004034">
    <property type="term" value="F:aldose 1-epimerase activity"/>
    <property type="evidence" value="ECO:0007669"/>
    <property type="project" value="UniProtKB-EC"/>
</dbReference>
<dbReference type="InterPro" id="IPR014718">
    <property type="entry name" value="GH-type_carb-bd"/>
</dbReference>
<feature type="binding site" evidence="11">
    <location>
        <begin position="83"/>
        <end position="84"/>
    </location>
    <ligand>
        <name>beta-D-galactose</name>
        <dbReference type="ChEBI" id="CHEBI:27667"/>
    </ligand>
</feature>
<evidence type="ECO:0000256" key="8">
    <source>
        <dbReference type="PIRNR" id="PIRNR005096"/>
    </source>
</evidence>
<dbReference type="GO" id="GO:0030246">
    <property type="term" value="F:carbohydrate binding"/>
    <property type="evidence" value="ECO:0007669"/>
    <property type="project" value="InterPro"/>
</dbReference>
<dbReference type="RefSeq" id="WP_046153366.1">
    <property type="nucleotide sequence ID" value="NZ_CADFGU010000002.1"/>
</dbReference>
<dbReference type="STRING" id="28092.WM40_16035"/>
<feature type="binding site" evidence="10">
    <location>
        <position position="255"/>
    </location>
    <ligand>
        <name>beta-D-galactose</name>
        <dbReference type="ChEBI" id="CHEBI:27667"/>
    </ligand>
</feature>
<evidence type="ECO:0000256" key="9">
    <source>
        <dbReference type="PIRSR" id="PIRSR005096-1"/>
    </source>
</evidence>
<dbReference type="InterPro" id="IPR015443">
    <property type="entry name" value="Aldose_1-epimerase"/>
</dbReference>
<dbReference type="NCBIfam" id="NF008277">
    <property type="entry name" value="PRK11055.1"/>
    <property type="match status" value="1"/>
</dbReference>
<dbReference type="InterPro" id="IPR008183">
    <property type="entry name" value="Aldose_1/G6P_1-epimerase"/>
</dbReference>
<dbReference type="InterPro" id="IPR011013">
    <property type="entry name" value="Gal_mutarotase_sf_dom"/>
</dbReference>
<dbReference type="Proteomes" id="UP000033618">
    <property type="component" value="Unassembled WGS sequence"/>
</dbReference>
<evidence type="ECO:0000256" key="5">
    <source>
        <dbReference type="ARBA" id="ARBA00014165"/>
    </source>
</evidence>
<evidence type="ECO:0000313" key="13">
    <source>
        <dbReference type="Proteomes" id="UP000033618"/>
    </source>
</evidence>
<sequence>MTTIACEARPWGTINGGTTVHQFTLRARNGARAVVSNLGATLLQWYAPDRNGDFDNIILGFATPQAYLDSSTHMGGTIGRYANRIADARFTLDGREYTLDTNDGANTLHGGYHGFDRMVWEHAVSPAGDGVTFTLHSPDGDSGFPGALTLTVRYTFDGASVRIDYDAQTSAPTPFNVTNHSYFNLNTTGHPEDAGTILDYVVRIDADAVLLPDVHGIPQRQVPVAGSVFDLRDGAAVGARLATRDPALVAMHGYDHCYLLAAPDRIETPIRNVAEAIDPHSGRRLQVSTTERTVQFYTAANLGGVIDGRGRTLQPHAALCFETQAQANQINTGDAAGVILRPGHTYRQTTVYRCDVVTANARKAIHN</sequence>
<dbReference type="EMBL" id="LAQU01000017">
    <property type="protein sequence ID" value="KKB62617.1"/>
    <property type="molecule type" value="Genomic_DNA"/>
</dbReference>
<evidence type="ECO:0000256" key="4">
    <source>
        <dbReference type="ARBA" id="ARBA00013185"/>
    </source>
</evidence>
<feature type="active site" description="Proton acceptor" evidence="9">
    <location>
        <position position="322"/>
    </location>
</feature>
<comment type="catalytic activity">
    <reaction evidence="1 8">
        <text>alpha-D-glucose = beta-D-glucose</text>
        <dbReference type="Rhea" id="RHEA:10264"/>
        <dbReference type="ChEBI" id="CHEBI:15903"/>
        <dbReference type="ChEBI" id="CHEBI:17925"/>
        <dbReference type="EC" id="5.1.3.3"/>
    </reaction>
</comment>
<evidence type="ECO:0000256" key="6">
    <source>
        <dbReference type="ARBA" id="ARBA00023235"/>
    </source>
</evidence>
<dbReference type="InterPro" id="IPR047215">
    <property type="entry name" value="Galactose_mutarotase-like"/>
</dbReference>
<dbReference type="SUPFAM" id="SSF74650">
    <property type="entry name" value="Galactose mutarotase-like"/>
    <property type="match status" value="1"/>
</dbReference>
<evidence type="ECO:0000256" key="3">
    <source>
        <dbReference type="ARBA" id="ARBA00006206"/>
    </source>
</evidence>
<evidence type="ECO:0000313" key="12">
    <source>
        <dbReference type="EMBL" id="KKB62617.1"/>
    </source>
</evidence>
<dbReference type="Gene3D" id="2.70.98.10">
    <property type="match status" value="1"/>
</dbReference>
<dbReference type="Pfam" id="PF01263">
    <property type="entry name" value="Aldose_epim"/>
    <property type="match status" value="1"/>
</dbReference>
<feature type="active site" description="Proton donor" evidence="9">
    <location>
        <position position="180"/>
    </location>
</feature>
<dbReference type="GO" id="GO:0033499">
    <property type="term" value="P:galactose catabolic process via UDP-galactose, Leloir pathway"/>
    <property type="evidence" value="ECO:0007669"/>
    <property type="project" value="TreeGrafter"/>
</dbReference>
<reference evidence="12 13" key="1">
    <citation type="submission" date="2015-03" db="EMBL/GenBank/DDBJ databases">
        <title>Draft Genome Sequence of Burkholderia andropogonis type strain ICMP2807, isolated from Sorghum bicolor.</title>
        <authorList>
            <person name="Lopes-Santos L."/>
            <person name="Castro D.B."/>
            <person name="Ottoboni L.M."/>
            <person name="Park D."/>
            <person name="Weirc B.S."/>
            <person name="Destefano S.A."/>
        </authorList>
    </citation>
    <scope>NUCLEOTIDE SEQUENCE [LARGE SCALE GENOMIC DNA]</scope>
    <source>
        <strain evidence="12 13">ICMP2807</strain>
    </source>
</reference>
<keyword evidence="6 8" id="KW-0413">Isomerase</keyword>
<name>A0A0F5JZ98_9BURK</name>
<dbReference type="PROSITE" id="PS00545">
    <property type="entry name" value="ALDOSE_1_EPIMERASE"/>
    <property type="match status" value="1"/>
</dbReference>
<evidence type="ECO:0000256" key="1">
    <source>
        <dbReference type="ARBA" id="ARBA00001614"/>
    </source>
</evidence>
<dbReference type="PANTHER" id="PTHR10091:SF0">
    <property type="entry name" value="GALACTOSE MUTAROTASE"/>
    <property type="match status" value="1"/>
</dbReference>
<dbReference type="PIRSF" id="PIRSF005096">
    <property type="entry name" value="GALM"/>
    <property type="match status" value="1"/>
</dbReference>
<dbReference type="InterPro" id="IPR018052">
    <property type="entry name" value="Ald1_epimerase_CS"/>
</dbReference>
<dbReference type="PATRIC" id="fig|28092.6.peg.3779"/>
<dbReference type="AlphaFoldDB" id="A0A0F5JZ98"/>
<dbReference type="UniPathway" id="UPA00242"/>
<evidence type="ECO:0000256" key="7">
    <source>
        <dbReference type="ARBA" id="ARBA00023277"/>
    </source>
</evidence>
<dbReference type="EC" id="5.1.3.3" evidence="4 8"/>
<evidence type="ECO:0000256" key="2">
    <source>
        <dbReference type="ARBA" id="ARBA00005028"/>
    </source>
</evidence>
<dbReference type="PANTHER" id="PTHR10091">
    <property type="entry name" value="ALDOSE-1-EPIMERASE"/>
    <property type="match status" value="1"/>
</dbReference>
<comment type="similarity">
    <text evidence="3 8">Belongs to the aldose epimerase family.</text>
</comment>
<evidence type="ECO:0000256" key="10">
    <source>
        <dbReference type="PIRSR" id="PIRSR005096-2"/>
    </source>
</evidence>
<evidence type="ECO:0000256" key="11">
    <source>
        <dbReference type="PIRSR" id="PIRSR005096-3"/>
    </source>
</evidence>
<feature type="binding site" evidence="11">
    <location>
        <begin position="180"/>
        <end position="182"/>
    </location>
    <ligand>
        <name>beta-D-galactose</name>
        <dbReference type="ChEBI" id="CHEBI:27667"/>
    </ligand>
</feature>
<protein>
    <recommendedName>
        <fullName evidence="5 8">Aldose 1-epimerase</fullName>
        <ecNumber evidence="4 8">5.1.3.3</ecNumber>
    </recommendedName>
</protein>
<dbReference type="GO" id="GO:0006006">
    <property type="term" value="P:glucose metabolic process"/>
    <property type="evidence" value="ECO:0007669"/>
    <property type="project" value="TreeGrafter"/>
</dbReference>
<gene>
    <name evidence="12" type="ORF">WM40_16035</name>
</gene>
<keyword evidence="13" id="KW-1185">Reference proteome</keyword>
<organism evidence="12 13">
    <name type="scientific">Robbsia andropogonis</name>
    <dbReference type="NCBI Taxonomy" id="28092"/>
    <lineage>
        <taxon>Bacteria</taxon>
        <taxon>Pseudomonadati</taxon>
        <taxon>Pseudomonadota</taxon>
        <taxon>Betaproteobacteria</taxon>
        <taxon>Burkholderiales</taxon>
        <taxon>Burkholderiaceae</taxon>
        <taxon>Robbsia</taxon>
    </lineage>
</organism>